<dbReference type="EMBL" id="UINC01211480">
    <property type="protein sequence ID" value="SVE35390.1"/>
    <property type="molecule type" value="Genomic_DNA"/>
</dbReference>
<protein>
    <submittedName>
        <fullName evidence="1">Uncharacterized protein</fullName>
    </submittedName>
</protein>
<evidence type="ECO:0000313" key="1">
    <source>
        <dbReference type="EMBL" id="SVE35390.1"/>
    </source>
</evidence>
<proteinExistence type="predicted"/>
<dbReference type="AlphaFoldDB" id="A0A383CTN0"/>
<accession>A0A383CTN0</accession>
<reference evidence="1" key="1">
    <citation type="submission" date="2018-05" db="EMBL/GenBank/DDBJ databases">
        <authorList>
            <person name="Lanie J.A."/>
            <person name="Ng W.-L."/>
            <person name="Kazmierczak K.M."/>
            <person name="Andrzejewski T.M."/>
            <person name="Davidsen T.M."/>
            <person name="Wayne K.J."/>
            <person name="Tettelin H."/>
            <person name="Glass J.I."/>
            <person name="Rusch D."/>
            <person name="Podicherti R."/>
            <person name="Tsui H.-C.T."/>
            <person name="Winkler M.E."/>
        </authorList>
    </citation>
    <scope>NUCLEOTIDE SEQUENCE</scope>
</reference>
<gene>
    <name evidence="1" type="ORF">METZ01_LOCUS488244</name>
</gene>
<name>A0A383CTN0_9ZZZZ</name>
<sequence>MSDIKNNYMFVSQRDAKFASVMIKDGKFKDVIYNYGKVSLPEEEDENGNMPFRFEYNIIDNVGIPREEFGEEFFVLIGDILVEIIDEQLEEENLEYSPHD</sequence>
<organism evidence="1">
    <name type="scientific">marine metagenome</name>
    <dbReference type="NCBI Taxonomy" id="408172"/>
    <lineage>
        <taxon>unclassified sequences</taxon>
        <taxon>metagenomes</taxon>
        <taxon>ecological metagenomes</taxon>
    </lineage>
</organism>